<comment type="caution">
    <text evidence="1">The sequence shown here is derived from an EMBL/GenBank/DDBJ whole genome shotgun (WGS) entry which is preliminary data.</text>
</comment>
<dbReference type="EMBL" id="ABED02000025">
    <property type="protein sequence ID" value="EDP21589.1"/>
    <property type="molecule type" value="Genomic_DNA"/>
</dbReference>
<name>A8SAM0_9FIRM</name>
<protein>
    <submittedName>
        <fullName evidence="1">Uncharacterized protein</fullName>
    </submittedName>
</protein>
<sequence length="37" mass="4406">MRKKQLQVSSKRQNFAKAYGMEQTEVQSMVVLYDNRL</sequence>
<evidence type="ECO:0000313" key="2">
    <source>
        <dbReference type="Proteomes" id="UP000005945"/>
    </source>
</evidence>
<gene>
    <name evidence="1" type="ORF">FAEPRAM212_01410</name>
</gene>
<proteinExistence type="predicted"/>
<dbReference type="HOGENOM" id="CLU_3343886_0_0_9"/>
<reference evidence="1 2" key="1">
    <citation type="submission" date="2007-09" db="EMBL/GenBank/DDBJ databases">
        <title>Draft genome sequence of Faecalibacterium prausnitzii M21/2.</title>
        <authorList>
            <person name="Sudarsanam P."/>
            <person name="Ley R."/>
            <person name="Guruge J."/>
            <person name="Turnbaugh P.J."/>
            <person name="Mahowald M."/>
            <person name="Liep D."/>
            <person name="Gordon J."/>
        </authorList>
    </citation>
    <scope>NUCLEOTIDE SEQUENCE [LARGE SCALE GENOMIC DNA]</scope>
    <source>
        <strain evidence="1 2">M21/2</strain>
    </source>
</reference>
<dbReference type="AlphaFoldDB" id="A8SAM0"/>
<evidence type="ECO:0000313" key="1">
    <source>
        <dbReference type="EMBL" id="EDP21589.1"/>
    </source>
</evidence>
<accession>A8SAM0</accession>
<organism evidence="1 2">
    <name type="scientific">Faecalibacterium prausnitzii M21/2</name>
    <dbReference type="NCBI Taxonomy" id="411485"/>
    <lineage>
        <taxon>Bacteria</taxon>
        <taxon>Bacillati</taxon>
        <taxon>Bacillota</taxon>
        <taxon>Clostridia</taxon>
        <taxon>Eubacteriales</taxon>
        <taxon>Oscillospiraceae</taxon>
        <taxon>Faecalibacterium</taxon>
    </lineage>
</organism>
<reference evidence="1 2" key="2">
    <citation type="submission" date="2007-09" db="EMBL/GenBank/DDBJ databases">
        <authorList>
            <person name="Fulton L."/>
            <person name="Clifton S."/>
            <person name="Fulton B."/>
            <person name="Xu J."/>
            <person name="Minx P."/>
            <person name="Pepin K.H."/>
            <person name="Johnson M."/>
            <person name="Thiruvilangam P."/>
            <person name="Bhonagiri V."/>
            <person name="Nash W.E."/>
            <person name="Mardis E.R."/>
            <person name="Wilson R.K."/>
        </authorList>
    </citation>
    <scope>NUCLEOTIDE SEQUENCE [LARGE SCALE GENOMIC DNA]</scope>
    <source>
        <strain evidence="1 2">M21/2</strain>
    </source>
</reference>
<dbReference type="Proteomes" id="UP000005945">
    <property type="component" value="Unassembled WGS sequence"/>
</dbReference>